<dbReference type="Proteomes" id="UP000635565">
    <property type="component" value="Unassembled WGS sequence"/>
</dbReference>
<evidence type="ECO:0000256" key="1">
    <source>
        <dbReference type="SAM" id="MobiDB-lite"/>
    </source>
</evidence>
<feature type="compositionally biased region" description="Polar residues" evidence="1">
    <location>
        <begin position="1"/>
        <end position="15"/>
    </location>
</feature>
<evidence type="ECO:0000256" key="2">
    <source>
        <dbReference type="SAM" id="Phobius"/>
    </source>
</evidence>
<evidence type="ECO:0008006" key="5">
    <source>
        <dbReference type="Google" id="ProtNLM"/>
    </source>
</evidence>
<keyword evidence="2" id="KW-1133">Transmembrane helix</keyword>
<sequence>MTDQQVPTPQQSGVTPQKFGEDGKSTKKKNSYPAALVLTGSTIPVTIAAAILTAILYFSPIPQPLYSLIPWVPHSWIAILAGFAITLLLWLLSSLPFRRITTFDNANALSSHHIKSHERALRASYDALKKAQSNCPSQCESSLKKVDACLNAIDEELAHDDLRWVAGTGYLNAWNLIHRAEEAMIDIAPRIEVIREAYHDELSLQGSSIDSRNATLTKLRMAVKNLSPSAIQYMDITPPPDNKGNPTVKDNGSSNDEATDPIKEQEREARNAIHNVKQTINEFRDGLWEGLVRMRNQLTGVTLYTGLLTYVLLCTAIVAGAVPSSIEAATIYYLVGAMVGLFGRLYTEAQANQAISDYGLTFARIVVTPILSGMAAVGGVLVVAVFSFALVKASTVPSSSILSEIYNLGSNLQGIIVAAIFGLTPNLLISILQQKADDFQTQLKNSSATDQAKNESTTQ</sequence>
<organism evidence="3 4">
    <name type="scientific">Dictyobacter formicarum</name>
    <dbReference type="NCBI Taxonomy" id="2778368"/>
    <lineage>
        <taxon>Bacteria</taxon>
        <taxon>Bacillati</taxon>
        <taxon>Chloroflexota</taxon>
        <taxon>Ktedonobacteria</taxon>
        <taxon>Ktedonobacterales</taxon>
        <taxon>Dictyobacteraceae</taxon>
        <taxon>Dictyobacter</taxon>
    </lineage>
</organism>
<evidence type="ECO:0000313" key="4">
    <source>
        <dbReference type="Proteomes" id="UP000635565"/>
    </source>
</evidence>
<dbReference type="EMBL" id="BNJJ01000002">
    <property type="protein sequence ID" value="GHO82597.1"/>
    <property type="molecule type" value="Genomic_DNA"/>
</dbReference>
<feature type="compositionally biased region" description="Polar residues" evidence="1">
    <location>
        <begin position="244"/>
        <end position="256"/>
    </location>
</feature>
<feature type="region of interest" description="Disordered" evidence="1">
    <location>
        <begin position="1"/>
        <end position="28"/>
    </location>
</feature>
<feature type="transmembrane region" description="Helical" evidence="2">
    <location>
        <begin position="411"/>
        <end position="432"/>
    </location>
</feature>
<feature type="transmembrane region" description="Helical" evidence="2">
    <location>
        <begin position="366"/>
        <end position="391"/>
    </location>
</feature>
<comment type="caution">
    <text evidence="3">The sequence shown here is derived from an EMBL/GenBank/DDBJ whole genome shotgun (WGS) entry which is preliminary data.</text>
</comment>
<gene>
    <name evidence="3" type="ORF">KSZ_06030</name>
</gene>
<feature type="transmembrane region" description="Helical" evidence="2">
    <location>
        <begin position="328"/>
        <end position="346"/>
    </location>
</feature>
<feature type="region of interest" description="Disordered" evidence="1">
    <location>
        <begin position="235"/>
        <end position="261"/>
    </location>
</feature>
<dbReference type="RefSeq" id="WP_201360265.1">
    <property type="nucleotide sequence ID" value="NZ_BNJJ01000002.1"/>
</dbReference>
<proteinExistence type="predicted"/>
<keyword evidence="4" id="KW-1185">Reference proteome</keyword>
<keyword evidence="2" id="KW-0812">Transmembrane</keyword>
<feature type="transmembrane region" description="Helical" evidence="2">
    <location>
        <begin position="34"/>
        <end position="59"/>
    </location>
</feature>
<protein>
    <recommendedName>
        <fullName evidence="5">MotA/TolQ/ExbB proton channel domain-containing protein</fullName>
    </recommendedName>
</protein>
<feature type="transmembrane region" description="Helical" evidence="2">
    <location>
        <begin position="71"/>
        <end position="92"/>
    </location>
</feature>
<accession>A0ABQ3V9N8</accession>
<evidence type="ECO:0000313" key="3">
    <source>
        <dbReference type="EMBL" id="GHO82597.1"/>
    </source>
</evidence>
<name>A0ABQ3V9N8_9CHLR</name>
<feature type="transmembrane region" description="Helical" evidence="2">
    <location>
        <begin position="301"/>
        <end position="322"/>
    </location>
</feature>
<keyword evidence="2" id="KW-0472">Membrane</keyword>
<reference evidence="3 4" key="1">
    <citation type="journal article" date="2021" name="Int. J. Syst. Evol. Microbiol.">
        <title>Reticulibacter mediterranei gen. nov., sp. nov., within the new family Reticulibacteraceae fam. nov., and Ktedonospora formicarum gen. nov., sp. nov., Ktedonobacter robiniae sp. nov., Dictyobacter formicarum sp. nov. and Dictyobacter arantiisoli sp. nov., belonging to the class Ktedonobacteria.</title>
        <authorList>
            <person name="Yabe S."/>
            <person name="Zheng Y."/>
            <person name="Wang C.M."/>
            <person name="Sakai Y."/>
            <person name="Abe K."/>
            <person name="Yokota A."/>
            <person name="Donadio S."/>
            <person name="Cavaletti L."/>
            <person name="Monciardini P."/>
        </authorList>
    </citation>
    <scope>NUCLEOTIDE SEQUENCE [LARGE SCALE GENOMIC DNA]</scope>
    <source>
        <strain evidence="3 4">SOSP1-9</strain>
    </source>
</reference>